<keyword evidence="1" id="KW-0472">Membrane</keyword>
<sequence>MADFLQASVVIPCFRHWIILSMLLAVWLAACLELQLYPDNESKDRQFNPSKDFTPPLSVLSLATTPYPSPELRRPYAMQPPFGRLDNRQNPCPQVSCPSIVSRLRRICRGLDCWRT</sequence>
<proteinExistence type="predicted"/>
<keyword evidence="1" id="KW-0812">Transmembrane</keyword>
<accession>A0AAJ0MUK0</accession>
<reference evidence="2 3" key="1">
    <citation type="journal article" date="2023" name="Mol. Phylogenet. Evol.">
        <title>Genome-scale phylogeny and comparative genomics of the fungal order Sordariales.</title>
        <authorList>
            <person name="Hensen N."/>
            <person name="Bonometti L."/>
            <person name="Westerberg I."/>
            <person name="Brannstrom I.O."/>
            <person name="Guillou S."/>
            <person name="Cros-Aarteil S."/>
            <person name="Calhoun S."/>
            <person name="Haridas S."/>
            <person name="Kuo A."/>
            <person name="Mondo S."/>
            <person name="Pangilinan J."/>
            <person name="Riley R."/>
            <person name="LaButti K."/>
            <person name="Andreopoulos B."/>
            <person name="Lipzen A."/>
            <person name="Chen C."/>
            <person name="Yan M."/>
            <person name="Daum C."/>
            <person name="Ng V."/>
            <person name="Clum A."/>
            <person name="Steindorff A."/>
            <person name="Ohm R.A."/>
            <person name="Martin F."/>
            <person name="Silar P."/>
            <person name="Natvig D.O."/>
            <person name="Lalanne C."/>
            <person name="Gautier V."/>
            <person name="Ament-Velasquez S.L."/>
            <person name="Kruys A."/>
            <person name="Hutchinson M.I."/>
            <person name="Powell A.J."/>
            <person name="Barry K."/>
            <person name="Miller A.N."/>
            <person name="Grigoriev I.V."/>
            <person name="Debuchy R."/>
            <person name="Gladieux P."/>
            <person name="Hiltunen Thoren M."/>
            <person name="Johannesson H."/>
        </authorList>
    </citation>
    <scope>NUCLEOTIDE SEQUENCE [LARGE SCALE GENOMIC DNA]</scope>
    <source>
        <strain evidence="2 3">FGSC 10403</strain>
    </source>
</reference>
<keyword evidence="3" id="KW-1185">Reference proteome</keyword>
<dbReference type="GeneID" id="87869495"/>
<protein>
    <submittedName>
        <fullName evidence="2">Uncharacterized protein</fullName>
    </submittedName>
</protein>
<evidence type="ECO:0000313" key="3">
    <source>
        <dbReference type="Proteomes" id="UP001285908"/>
    </source>
</evidence>
<keyword evidence="1" id="KW-1133">Transmembrane helix</keyword>
<dbReference type="Proteomes" id="UP001285908">
    <property type="component" value="Unassembled WGS sequence"/>
</dbReference>
<feature type="transmembrane region" description="Helical" evidence="1">
    <location>
        <begin position="17"/>
        <end position="37"/>
    </location>
</feature>
<evidence type="ECO:0000256" key="1">
    <source>
        <dbReference type="SAM" id="Phobius"/>
    </source>
</evidence>
<evidence type="ECO:0000313" key="2">
    <source>
        <dbReference type="EMBL" id="KAK3498788.1"/>
    </source>
</evidence>
<dbReference type="RefSeq" id="XP_062696421.1">
    <property type="nucleotide sequence ID" value="XM_062831873.1"/>
</dbReference>
<organism evidence="2 3">
    <name type="scientific">Neurospora hispaniola</name>
    <dbReference type="NCBI Taxonomy" id="588809"/>
    <lineage>
        <taxon>Eukaryota</taxon>
        <taxon>Fungi</taxon>
        <taxon>Dikarya</taxon>
        <taxon>Ascomycota</taxon>
        <taxon>Pezizomycotina</taxon>
        <taxon>Sordariomycetes</taxon>
        <taxon>Sordariomycetidae</taxon>
        <taxon>Sordariales</taxon>
        <taxon>Sordariaceae</taxon>
        <taxon>Neurospora</taxon>
    </lineage>
</organism>
<comment type="caution">
    <text evidence="2">The sequence shown here is derived from an EMBL/GenBank/DDBJ whole genome shotgun (WGS) entry which is preliminary data.</text>
</comment>
<dbReference type="AlphaFoldDB" id="A0AAJ0MUK0"/>
<dbReference type="EMBL" id="JAULSX010000001">
    <property type="protein sequence ID" value="KAK3498788.1"/>
    <property type="molecule type" value="Genomic_DNA"/>
</dbReference>
<name>A0AAJ0MUK0_9PEZI</name>
<gene>
    <name evidence="2" type="ORF">B0T23DRAFT_1118</name>
</gene>